<dbReference type="AlphaFoldDB" id="A0A067CDY1"/>
<dbReference type="RefSeq" id="XP_012204300.1">
    <property type="nucleotide sequence ID" value="XM_012348910.1"/>
</dbReference>
<dbReference type="OMA" id="WHTLLAQ"/>
<sequence length="1257" mass="140446">MEAVVKTLRHVEKTHANASSSTSSKHGLHALELFLLLKPKTFPEHAKLSTLLLQRKTSDAFATPAPSAKNVVIDKSPSLCLQGIQLALQASQDLSLLVLASLLVINLNRDKVSFKQPFTWENMHLQLAKKLLDVAALPLPSGLHEYCRLLMHYHLRLVLTSVQFASPSTSNEDLDWIALQRKFYDLPTTLPPFMEKLLVVCLQMQLHEGKVAILVLHDLAPSRMTKTTWDMAYRLLWKCATSLEKASTNDAGTVLHLRTHGLRCLAYTGGPWPTFLQQLHRTGMLFKKHAQQSPSPLYAEMVSLWHTLLAQQATADEAISWPILLQWLEHWVVVEPSHPGVAATLAYVRLNLVPADGRWHGLLSLLKQDASIDSVLESLGSDLSLAMLPIALRCLKRRLASHSAAAYPRLLEWTTRLRQGSTSAGDRDRLVQEELYCLRMCMRTSIDAPMTLLRYTERAIALYTAVLLPSVSDDAAAAFNALCADALAAAIQWFKQEQYQAVVQLGVLISPHSDKLHAVLGAAYHKMHKLDLAIASLELAVRVDACHADKYLHVLFDAPRVTMVDSMTRLLHASSAVSTPLCQQLLQQTTKWLRHLRREACEATLERFHAALDLHALVAPTRLDALLRQRARALADFYVHRDVAPWLAALDTLLRAVASETTPIAAGWRAIWRLERILSSTYASIECPVSFDAIRPDLECAISGYTHGIQSDNDEENLYRDALLGACHVLGWSSLHRRLTPERAPWENAAAMQSTGDVDGALRLLQSVLDEESPRQGSKGTSLTAARCRQIALASAYGAKGLYEDAADALKSALHLCFQHVQYLGLDTILLPPLAAPGKMYFQTFDANGWRVLHDALTVLSALGDVHAKLGSPAKYVYLVVVALAFGLHPRLVGTRHVALVGARLELQRHNLTVAQTALTKLLPIPTDDATLREDDAWMAQACNEDLFEGDVLHVQSCYGPAQKAYKLSKHRIIPYYQSQKRLINIVGRSYRKLASNAVCAYYFDKTKSTFPDDAITAFQKALKLSMCDVEKARCLHAVGLAVYHRALTHDDGKRLELLSQSIQALREAWCHAVHMRYRPHLLHVVCRDLTLALIETAKHTDIVMQRKLLWNMTLLQASGVRVDKHDKIRARSPSQRACRRPSFSRCRRTRSRQRSCRPRSRPIGTLCVSHSRRPRSSWCTDSSAMARSLLRSRCPRAYFQWRAFSPGYTRSLPPPMTRCRGIPPMKRMRGQLPKRSSGGTSATISTSNCTSCSRRP</sequence>
<dbReference type="SUPFAM" id="SSF48452">
    <property type="entry name" value="TPR-like"/>
    <property type="match status" value="1"/>
</dbReference>
<reference evidence="2 3" key="1">
    <citation type="journal article" date="2013" name="PLoS Genet.">
        <title>Distinctive expansion of potential virulence genes in the genome of the oomycete fish pathogen Saprolegnia parasitica.</title>
        <authorList>
            <person name="Jiang R.H."/>
            <person name="de Bruijn I."/>
            <person name="Haas B.J."/>
            <person name="Belmonte R."/>
            <person name="Lobach L."/>
            <person name="Christie J."/>
            <person name="van den Ackerveken G."/>
            <person name="Bottin A."/>
            <person name="Bulone V."/>
            <person name="Diaz-Moreno S.M."/>
            <person name="Dumas B."/>
            <person name="Fan L."/>
            <person name="Gaulin E."/>
            <person name="Govers F."/>
            <person name="Grenville-Briggs L.J."/>
            <person name="Horner N.R."/>
            <person name="Levin J.Z."/>
            <person name="Mammella M."/>
            <person name="Meijer H.J."/>
            <person name="Morris P."/>
            <person name="Nusbaum C."/>
            <person name="Oome S."/>
            <person name="Phillips A.J."/>
            <person name="van Rooyen D."/>
            <person name="Rzeszutek E."/>
            <person name="Saraiva M."/>
            <person name="Secombes C.J."/>
            <person name="Seidl M.F."/>
            <person name="Snel B."/>
            <person name="Stassen J.H."/>
            <person name="Sykes S."/>
            <person name="Tripathy S."/>
            <person name="van den Berg H."/>
            <person name="Vega-Arreguin J.C."/>
            <person name="Wawra S."/>
            <person name="Young S.K."/>
            <person name="Zeng Q."/>
            <person name="Dieguez-Uribeondo J."/>
            <person name="Russ C."/>
            <person name="Tyler B.M."/>
            <person name="van West P."/>
        </authorList>
    </citation>
    <scope>NUCLEOTIDE SEQUENCE [LARGE SCALE GENOMIC DNA]</scope>
    <source>
        <strain evidence="2 3">CBS 223.65</strain>
    </source>
</reference>
<dbReference type="STRING" id="695850.A0A067CDY1"/>
<dbReference type="Proteomes" id="UP000030745">
    <property type="component" value="Unassembled WGS sequence"/>
</dbReference>
<dbReference type="InterPro" id="IPR011990">
    <property type="entry name" value="TPR-like_helical_dom_sf"/>
</dbReference>
<dbReference type="GeneID" id="24131912"/>
<protein>
    <submittedName>
        <fullName evidence="2">Uncharacterized protein</fullName>
    </submittedName>
</protein>
<evidence type="ECO:0000313" key="3">
    <source>
        <dbReference type="Proteomes" id="UP000030745"/>
    </source>
</evidence>
<accession>A0A067CDY1</accession>
<dbReference type="VEuPathDB" id="FungiDB:SPRG_09761"/>
<proteinExistence type="predicted"/>
<organism evidence="2 3">
    <name type="scientific">Saprolegnia parasitica (strain CBS 223.65)</name>
    <dbReference type="NCBI Taxonomy" id="695850"/>
    <lineage>
        <taxon>Eukaryota</taxon>
        <taxon>Sar</taxon>
        <taxon>Stramenopiles</taxon>
        <taxon>Oomycota</taxon>
        <taxon>Saprolegniomycetes</taxon>
        <taxon>Saprolegniales</taxon>
        <taxon>Saprolegniaceae</taxon>
        <taxon>Saprolegnia</taxon>
    </lineage>
</organism>
<evidence type="ECO:0000313" key="2">
    <source>
        <dbReference type="EMBL" id="KDO25032.1"/>
    </source>
</evidence>
<gene>
    <name evidence="2" type="ORF">SPRG_09761</name>
</gene>
<name>A0A067CDY1_SAPPC</name>
<dbReference type="KEGG" id="spar:SPRG_09761"/>
<keyword evidence="3" id="KW-1185">Reference proteome</keyword>
<dbReference type="EMBL" id="KK583236">
    <property type="protein sequence ID" value="KDO25032.1"/>
    <property type="molecule type" value="Genomic_DNA"/>
</dbReference>
<feature type="compositionally biased region" description="Low complexity" evidence="1">
    <location>
        <begin position="1237"/>
        <end position="1248"/>
    </location>
</feature>
<dbReference type="OrthoDB" id="10255632at2759"/>
<feature type="region of interest" description="Disordered" evidence="1">
    <location>
        <begin position="1224"/>
        <end position="1257"/>
    </location>
</feature>
<evidence type="ECO:0000256" key="1">
    <source>
        <dbReference type="SAM" id="MobiDB-lite"/>
    </source>
</evidence>